<keyword evidence="1" id="KW-1133">Transmembrane helix</keyword>
<evidence type="ECO:0000313" key="3">
    <source>
        <dbReference type="Proteomes" id="UP000718012"/>
    </source>
</evidence>
<keyword evidence="1" id="KW-0812">Transmembrane</keyword>
<sequence>MEKNIFENLLITTFYIRYCEKKKQLNSKHFARLFKKVEKDVCKLEESLLVEDREQSCQHIKEKLFSVLENNNEISDSIFYSLLHKDTDWDTTIDLLVKIIKYDGIISKQEKEVILKLSQQYNIDIESTKRKLKNKYTKKQRFSIFAAALIAICIVVFGIGAWMVNSIEKKKMDKFNIEKYIKQNPKLIFKTIQFSKLIIHGKPNGTNEHLDKLNILHLKGEADLYIDVNFLRMDSTQTDFLKKELYLIYDSPSQIPISVDVNIPSGNYTLIEEIEPTPISEEKAKAIAKPISWISGGIGALIGGKFGGTLGSTFGGRLGKFIGSSVGMVSGAASAATAGYVYTKEFFMGLELTNNDLEEKENIIQASKSLIALEIMGGNMLSEPDYDSKLQKYYQAECERQLKEIMKSFGWQEVYVKFNYK</sequence>
<name>A0A921FDJ2_9BACT</name>
<reference evidence="2" key="2">
    <citation type="submission" date="2021-09" db="EMBL/GenBank/DDBJ databases">
        <authorList>
            <person name="Gilroy R."/>
        </authorList>
    </citation>
    <scope>NUCLEOTIDE SEQUENCE</scope>
    <source>
        <strain evidence="2">CHK165-8395</strain>
    </source>
</reference>
<evidence type="ECO:0000256" key="1">
    <source>
        <dbReference type="SAM" id="Phobius"/>
    </source>
</evidence>
<accession>A0A921FDJ2</accession>
<comment type="caution">
    <text evidence="2">The sequence shown here is derived from an EMBL/GenBank/DDBJ whole genome shotgun (WGS) entry which is preliminary data.</text>
</comment>
<dbReference type="Proteomes" id="UP000718012">
    <property type="component" value="Unassembled WGS sequence"/>
</dbReference>
<dbReference type="AlphaFoldDB" id="A0A921FDJ2"/>
<evidence type="ECO:0000313" key="2">
    <source>
        <dbReference type="EMBL" id="HJF07862.1"/>
    </source>
</evidence>
<dbReference type="EMBL" id="DYXD01000150">
    <property type="protein sequence ID" value="HJF07862.1"/>
    <property type="molecule type" value="Genomic_DNA"/>
</dbReference>
<gene>
    <name evidence="2" type="ORF">K8U81_06685</name>
</gene>
<keyword evidence="1" id="KW-0472">Membrane</keyword>
<reference evidence="2" key="1">
    <citation type="journal article" date="2021" name="PeerJ">
        <title>Extensive microbial diversity within the chicken gut microbiome revealed by metagenomics and culture.</title>
        <authorList>
            <person name="Gilroy R."/>
            <person name="Ravi A."/>
            <person name="Getino M."/>
            <person name="Pursley I."/>
            <person name="Horton D.L."/>
            <person name="Alikhan N.F."/>
            <person name="Baker D."/>
            <person name="Gharbi K."/>
            <person name="Hall N."/>
            <person name="Watson M."/>
            <person name="Adriaenssens E.M."/>
            <person name="Foster-Nyarko E."/>
            <person name="Jarju S."/>
            <person name="Secka A."/>
            <person name="Antonio M."/>
            <person name="Oren A."/>
            <person name="Chaudhuri R.R."/>
            <person name="La Ragione R."/>
            <person name="Hildebrand F."/>
            <person name="Pallen M.J."/>
        </authorList>
    </citation>
    <scope>NUCLEOTIDE SEQUENCE</scope>
    <source>
        <strain evidence="2">CHK165-8395</strain>
    </source>
</reference>
<proteinExistence type="predicted"/>
<feature type="transmembrane region" description="Helical" evidence="1">
    <location>
        <begin position="142"/>
        <end position="164"/>
    </location>
</feature>
<organism evidence="2 3">
    <name type="scientific">Phocaeicola coprocola</name>
    <dbReference type="NCBI Taxonomy" id="310298"/>
    <lineage>
        <taxon>Bacteria</taxon>
        <taxon>Pseudomonadati</taxon>
        <taxon>Bacteroidota</taxon>
        <taxon>Bacteroidia</taxon>
        <taxon>Bacteroidales</taxon>
        <taxon>Bacteroidaceae</taxon>
        <taxon>Phocaeicola</taxon>
    </lineage>
</organism>
<protein>
    <submittedName>
        <fullName evidence="2">Uncharacterized protein</fullName>
    </submittedName>
</protein>